<reference evidence="1 2" key="1">
    <citation type="submission" date="2017-09" db="EMBL/GenBank/DDBJ databases">
        <authorList>
            <person name="Lee N."/>
            <person name="Cho B.-K."/>
        </authorList>
    </citation>
    <scope>NUCLEOTIDE SEQUENCE [LARGE SCALE GENOMIC DNA]</scope>
    <source>
        <strain evidence="1 2">ATCC 12853</strain>
    </source>
</reference>
<dbReference type="SUPFAM" id="SSF56634">
    <property type="entry name" value="Heme-dependent catalase-like"/>
    <property type="match status" value="1"/>
</dbReference>
<dbReference type="KEGG" id="ska:CP970_01660"/>
<dbReference type="PANTHER" id="PTHR36195:SF4">
    <property type="entry name" value="DOMAIN PROTEIN, PUTATIVE (AFU_ORTHOLOGUE AFUA_5G01990)-RELATED"/>
    <property type="match status" value="1"/>
</dbReference>
<dbReference type="RefSeq" id="WP_055545258.1">
    <property type="nucleotide sequence ID" value="NZ_CP023699.1"/>
</dbReference>
<evidence type="ECO:0000313" key="2">
    <source>
        <dbReference type="Proteomes" id="UP000325529"/>
    </source>
</evidence>
<dbReference type="CDD" id="cd08152">
    <property type="entry name" value="y4iL_like"/>
    <property type="match status" value="1"/>
</dbReference>
<dbReference type="EMBL" id="CP023699">
    <property type="protein sequence ID" value="QEU89823.1"/>
    <property type="molecule type" value="Genomic_DNA"/>
</dbReference>
<dbReference type="OrthoDB" id="9765610at2"/>
<protein>
    <submittedName>
        <fullName evidence="1">Catalase</fullName>
    </submittedName>
</protein>
<dbReference type="GO" id="GO:0020037">
    <property type="term" value="F:heme binding"/>
    <property type="evidence" value="ECO:0007669"/>
    <property type="project" value="InterPro"/>
</dbReference>
<evidence type="ECO:0000313" key="1">
    <source>
        <dbReference type="EMBL" id="QEU89823.1"/>
    </source>
</evidence>
<dbReference type="Proteomes" id="UP000325529">
    <property type="component" value="Chromosome"/>
</dbReference>
<sequence length="387" mass="43931">MTQEFVRFSPDVEHFDDNFAKNLESVIEDMKRHTERSVEVEGIQRAVRNAHAKGYGLARGEVEILAGLPKPYAQGIYGHPGRHEALVRFSQGTSHTGADRFLGAAVGIGLKIFGIDGETLLDDEPDSRTFDYAMINLPVFFVNDIEHYVFIAPLFESLGLVAPADESPEERQAKMYLFLHDWVTGKGTLPPERWAWKELATFLQFTKVKYVNLLLSTYWTMGAVRHGDHIAKVRVAPVQEFADRVMLRTLDPLAQEQVFRPALVAELRERPYEFDIQVQLCTDLDHMPVEDLTVPWSETLSPFVTVAKLRLPRQDIGGDDNLDRMDATSMTPWRVTQEHRPLGNIMRARKEVYRQSSILRHQLNHQVRKEPGSLAEVFEGDGGHGTA</sequence>
<dbReference type="PANTHER" id="PTHR36195">
    <property type="entry name" value="DOMAIN PROTEIN, PUTATIVE (AFU_ORTHOLOGUE AFUA_5G01990)-RELATED-RELATED"/>
    <property type="match status" value="1"/>
</dbReference>
<proteinExistence type="predicted"/>
<keyword evidence="2" id="KW-1185">Reference proteome</keyword>
<dbReference type="AlphaFoldDB" id="A0A5J6G4G3"/>
<accession>A0A5J6G4G3</accession>
<organism evidence="1 2">
    <name type="scientific">Streptomyces kanamyceticus</name>
    <dbReference type="NCBI Taxonomy" id="1967"/>
    <lineage>
        <taxon>Bacteria</taxon>
        <taxon>Bacillati</taxon>
        <taxon>Actinomycetota</taxon>
        <taxon>Actinomycetes</taxon>
        <taxon>Kitasatosporales</taxon>
        <taxon>Streptomycetaceae</taxon>
        <taxon>Streptomyces</taxon>
    </lineage>
</organism>
<gene>
    <name evidence="1" type="ORF">CP970_01660</name>
</gene>
<name>A0A5J6G4G3_STRKN</name>
<dbReference type="InterPro" id="IPR020835">
    <property type="entry name" value="Catalase_sf"/>
</dbReference>
<dbReference type="Gene3D" id="2.40.180.10">
    <property type="entry name" value="Catalase core domain"/>
    <property type="match status" value="1"/>
</dbReference>